<accession>A0A0F9KGH5</accession>
<reference evidence="1" key="1">
    <citation type="journal article" date="2015" name="Nature">
        <title>Complex archaea that bridge the gap between prokaryotes and eukaryotes.</title>
        <authorList>
            <person name="Spang A."/>
            <person name="Saw J.H."/>
            <person name="Jorgensen S.L."/>
            <person name="Zaremba-Niedzwiedzka K."/>
            <person name="Martijn J."/>
            <person name="Lind A.E."/>
            <person name="van Eijk R."/>
            <person name="Schleper C."/>
            <person name="Guy L."/>
            <person name="Ettema T.J."/>
        </authorList>
    </citation>
    <scope>NUCLEOTIDE SEQUENCE</scope>
</reference>
<proteinExistence type="predicted"/>
<dbReference type="AlphaFoldDB" id="A0A0F9KGH5"/>
<protein>
    <submittedName>
        <fullName evidence="1">Uncharacterized protein</fullName>
    </submittedName>
</protein>
<name>A0A0F9KGH5_9ZZZZ</name>
<comment type="caution">
    <text evidence="1">The sequence shown here is derived from an EMBL/GenBank/DDBJ whole genome shotgun (WGS) entry which is preliminary data.</text>
</comment>
<organism evidence="1">
    <name type="scientific">marine sediment metagenome</name>
    <dbReference type="NCBI Taxonomy" id="412755"/>
    <lineage>
        <taxon>unclassified sequences</taxon>
        <taxon>metagenomes</taxon>
        <taxon>ecological metagenomes</taxon>
    </lineage>
</organism>
<gene>
    <name evidence="1" type="ORF">LCGC14_1406560</name>
</gene>
<sequence>MQSSNWNVAKPYTTELILKWLVKIDDYRTLSIFGYSDIYADTFMKDDNLKNTARLNALKRLINSIISLIRTTKFAIKKNDRETFDTYRTRLLKIEKYLPNLRLEKKRGRKIVELNIMEEIFEKIIGELDKMIDDINLKLNDSSLIFTATEEYDPKKIKESLKEKYINRN</sequence>
<evidence type="ECO:0000313" key="1">
    <source>
        <dbReference type="EMBL" id="KKM73826.1"/>
    </source>
</evidence>
<dbReference type="EMBL" id="LAZR01009239">
    <property type="protein sequence ID" value="KKM73826.1"/>
    <property type="molecule type" value="Genomic_DNA"/>
</dbReference>